<dbReference type="SMART" id="SM00487">
    <property type="entry name" value="DEXDc"/>
    <property type="match status" value="1"/>
</dbReference>
<evidence type="ECO:0000259" key="11">
    <source>
        <dbReference type="PROSITE" id="PS51194"/>
    </source>
</evidence>
<dbReference type="InterPro" id="IPR049730">
    <property type="entry name" value="SNF2/RAD54-like_C"/>
</dbReference>
<name>A0AAQ3RD05_9PEZI</name>
<feature type="compositionally biased region" description="Basic and acidic residues" evidence="9">
    <location>
        <begin position="534"/>
        <end position="557"/>
    </location>
</feature>
<keyword evidence="4" id="KW-0378">Hydrolase</keyword>
<dbReference type="InterPro" id="IPR044574">
    <property type="entry name" value="ARIP4-like"/>
</dbReference>
<sequence length="1634" mass="183296">MDDDPWFWDVARVQSFFRAGPHQQEYIGNRPGAKLPTEEFLQALEENDVNGACLLSDVEKSTLRDDFNIKSLNVRGTVFHCIEKLREQSAGYATRSQAPSAATSTAAQNLRSPASDAARLMPVSVGQNIRADEYQTVDSQGRKRRKLANLETQAALPQQSIDQGQRSALLSSAPKDDRVDFLPNTALPVDTLFYGPYDFGEEVGMLAPNGDISVDDEDSDEDNFHFTDQQKSRGEAEFVHSRLRHYFQRPETFELQKNGQKVLAVLPYKEGLQRHERSATAFAITAKHDILITRESEAALRGASGILIPQEKSGNHTEGEWDFLIQKYRENSTDSTIVRNESETDSHENTGTDTDSDMIGSDECEVEEVARAVEPSRVAEIIEEVIKRQIIAWKEKDLPRLEAKAWTVWNKMKKSILLQSALIAGSTAHIQELTSRMQNLKTKFMKDPWENEQDLVRTCGAFEPTVQLREEERWRISVWQRRREPPRTPRSKKAPQRYHSAATSLQRGIVTPGFVIHPEDRMSISPGALAPSETEDHYHTPLDKTERIPNHDTDASSEHEDALLIEHNEIIASSTANTPEPLELEPNDGISTATQTRDVQSQESSSDSDELPSSRSTAKLRHSTIAAQLISRTPIAPAQPIDLTLSDSSPPRPSITKRRGRPPGSSNKAACSLNKNAEDATCAEVDSWDFHELSKSRDRERILIKLLREAGTQRRNAIFQGLNKIKPSQVKEQLQAGLQTLKDGNSEVNGLHFEHAEIVLHCAGIFLAWYHVNIGVMKDRTGQESWWDNVLKDSAQHTMFMSRFRALLMKRNSKLFEEQRTAHFVISDSDDEPKTLTPHKKRKKEVQKSEVAMQSRNRALERQERYKKGLAVSNSDSQKLGAMIAGNPSFSGVPINPVKDDDHDFIYVLPSIAHKMKEYQIEGTRFLWRELTSTEEDGSQGCLLAHTMGLGKTMQAISCLVAVVEASQSDNPRIYNQLPPNLRLSDKDRGSRRLRTLILCPASLRDNWSRELQSWAPNALGNIFSTENSRGLLAILENWNEVGGVLLIGYQLFAKAIHRKALSITVNGLATQREHPLHQYGEKIDEILLTNTELVVADEAHNLKNADSAMSKAASSIQTHARIGLTGTPMSNDVQEIYSLVSWIAPGYLGAPEEFRAHFAEPIARGNHADSTVSEIRTGMKRLKVLHSEIEPKVNRADITVLKGSLKPMVEFVVTVSLTEIQDLIYRRYISVLVGESRNSGATQMQIFAWLSFLTLLTNHPRAFRQKMLNRSKETTASTAMNKHGTETPDITVYGEADLDEEGAFGNQDVTKYNISEEEALHLVAGINDDLNPQLSAKILVLLDVLQLSKECGDAVLVFTQSIPTLEYLRDLFTERSIAFGLIHGDINVNKRVEALARFNRKEFDVMLISTKAGGVGLNMQRANRVVIFDFGFNPTHELQAIGRAYRLGQEKPVYVYRFVAGGTFEMNLNNKQLFKTSLAKRVVDRMNPVRNTQRLGAKEWLYEPREVKQEALSAVSGRDPYVLDRILDQEGIGRPGSLYSSNMIRSIRTMETLQAETMDIPLTKEEMEEVEKEREGLSRLRRGLRSTQKNGNGPLTQSHAHSQPFLTQPARASAPFPGGSAVDFARGSQHFQG</sequence>
<feature type="domain" description="Helicase C-terminal" evidence="11">
    <location>
        <begin position="1344"/>
        <end position="1491"/>
    </location>
</feature>
<evidence type="ECO:0000256" key="2">
    <source>
        <dbReference type="ARBA" id="ARBA00007025"/>
    </source>
</evidence>
<dbReference type="Pfam" id="PF00176">
    <property type="entry name" value="SNF2-rel_dom"/>
    <property type="match status" value="1"/>
</dbReference>
<comment type="subcellular location">
    <subcellularLocation>
        <location evidence="1">Nucleus</location>
    </subcellularLocation>
</comment>
<keyword evidence="5" id="KW-0347">Helicase</keyword>
<reference evidence="12 13" key="1">
    <citation type="submission" date="2023-11" db="EMBL/GenBank/DDBJ databases">
        <title>An acidophilic fungus is an integral part of prey digestion in a carnivorous sundew plant.</title>
        <authorList>
            <person name="Tsai I.J."/>
        </authorList>
    </citation>
    <scope>NUCLEOTIDE SEQUENCE [LARGE SCALE GENOMIC DNA]</scope>
    <source>
        <strain evidence="12">169a</strain>
    </source>
</reference>
<comment type="similarity">
    <text evidence="2">Belongs to the SNF2/RAD54 helicase family.</text>
</comment>
<evidence type="ECO:0000256" key="6">
    <source>
        <dbReference type="ARBA" id="ARBA00022840"/>
    </source>
</evidence>
<evidence type="ECO:0000256" key="3">
    <source>
        <dbReference type="ARBA" id="ARBA00022741"/>
    </source>
</evidence>
<feature type="compositionally biased region" description="Polar residues" evidence="9">
    <location>
        <begin position="1588"/>
        <end position="1607"/>
    </location>
</feature>
<dbReference type="InterPro" id="IPR014001">
    <property type="entry name" value="Helicase_ATP-bd"/>
</dbReference>
<keyword evidence="7" id="KW-0238">DNA-binding</keyword>
<dbReference type="InterPro" id="IPR000330">
    <property type="entry name" value="SNF2_N"/>
</dbReference>
<dbReference type="SMART" id="SM00490">
    <property type="entry name" value="HELICc"/>
    <property type="match status" value="1"/>
</dbReference>
<accession>A0AAQ3RD05</accession>
<dbReference type="PANTHER" id="PTHR45797">
    <property type="entry name" value="RAD54-LIKE"/>
    <property type="match status" value="1"/>
</dbReference>
<evidence type="ECO:0000256" key="8">
    <source>
        <dbReference type="ARBA" id="ARBA00023242"/>
    </source>
</evidence>
<dbReference type="SUPFAM" id="SSF52540">
    <property type="entry name" value="P-loop containing nucleoside triphosphate hydrolases"/>
    <property type="match status" value="2"/>
</dbReference>
<keyword evidence="8" id="KW-0539">Nucleus</keyword>
<feature type="compositionally biased region" description="Low complexity" evidence="9">
    <location>
        <begin position="96"/>
        <end position="107"/>
    </location>
</feature>
<dbReference type="InterPro" id="IPR056026">
    <property type="entry name" value="DUF7607"/>
</dbReference>
<dbReference type="GO" id="GO:0003677">
    <property type="term" value="F:DNA binding"/>
    <property type="evidence" value="ECO:0007669"/>
    <property type="project" value="UniProtKB-KW"/>
</dbReference>
<dbReference type="Gene3D" id="3.40.50.300">
    <property type="entry name" value="P-loop containing nucleotide triphosphate hydrolases"/>
    <property type="match status" value="1"/>
</dbReference>
<evidence type="ECO:0000256" key="4">
    <source>
        <dbReference type="ARBA" id="ARBA00022801"/>
    </source>
</evidence>
<evidence type="ECO:0000259" key="10">
    <source>
        <dbReference type="PROSITE" id="PS51192"/>
    </source>
</evidence>
<dbReference type="PANTHER" id="PTHR45797:SF1">
    <property type="entry name" value="HELICASE ARIP4"/>
    <property type="match status" value="1"/>
</dbReference>
<feature type="compositionally biased region" description="Low complexity" evidence="9">
    <location>
        <begin position="601"/>
        <end position="616"/>
    </location>
</feature>
<feature type="compositionally biased region" description="Basic and acidic residues" evidence="9">
    <location>
        <begin position="340"/>
        <end position="350"/>
    </location>
</feature>
<evidence type="ECO:0000256" key="9">
    <source>
        <dbReference type="SAM" id="MobiDB-lite"/>
    </source>
</evidence>
<feature type="region of interest" description="Disordered" evidence="9">
    <location>
        <begin position="96"/>
        <end position="117"/>
    </location>
</feature>
<feature type="region of interest" description="Disordered" evidence="9">
    <location>
        <begin position="829"/>
        <end position="858"/>
    </location>
</feature>
<feature type="region of interest" description="Disordered" evidence="9">
    <location>
        <begin position="519"/>
        <end position="557"/>
    </location>
</feature>
<dbReference type="InterPro" id="IPR027417">
    <property type="entry name" value="P-loop_NTPase"/>
</dbReference>
<keyword evidence="13" id="KW-1185">Reference proteome</keyword>
<feature type="domain" description="Helicase ATP-binding" evidence="10">
    <location>
        <begin position="933"/>
        <end position="1147"/>
    </location>
</feature>
<dbReference type="GO" id="GO:0005634">
    <property type="term" value="C:nucleus"/>
    <property type="evidence" value="ECO:0007669"/>
    <property type="project" value="UniProtKB-SubCell"/>
</dbReference>
<keyword evidence="3" id="KW-0547">Nucleotide-binding</keyword>
<protein>
    <submittedName>
        <fullName evidence="12">Uncharacterized protein</fullName>
    </submittedName>
</protein>
<proteinExistence type="inferred from homology"/>
<feature type="region of interest" description="Disordered" evidence="9">
    <location>
        <begin position="481"/>
        <end position="502"/>
    </location>
</feature>
<evidence type="ECO:0000256" key="1">
    <source>
        <dbReference type="ARBA" id="ARBA00004123"/>
    </source>
</evidence>
<dbReference type="GO" id="GO:0005524">
    <property type="term" value="F:ATP binding"/>
    <property type="evidence" value="ECO:0007669"/>
    <property type="project" value="UniProtKB-KW"/>
</dbReference>
<dbReference type="Pfam" id="PF24580">
    <property type="entry name" value="DUF7607"/>
    <property type="match status" value="1"/>
</dbReference>
<dbReference type="InterPro" id="IPR038718">
    <property type="entry name" value="SNF2-like_sf"/>
</dbReference>
<feature type="region of interest" description="Disordered" evidence="9">
    <location>
        <begin position="1573"/>
        <end position="1634"/>
    </location>
</feature>
<feature type="region of interest" description="Disordered" evidence="9">
    <location>
        <begin position="575"/>
        <end position="671"/>
    </location>
</feature>
<dbReference type="Proteomes" id="UP001303373">
    <property type="component" value="Chromosome 7"/>
</dbReference>
<dbReference type="PROSITE" id="PS51192">
    <property type="entry name" value="HELICASE_ATP_BIND_1"/>
    <property type="match status" value="1"/>
</dbReference>
<dbReference type="GO" id="GO:0016887">
    <property type="term" value="F:ATP hydrolysis activity"/>
    <property type="evidence" value="ECO:0007669"/>
    <property type="project" value="InterPro"/>
</dbReference>
<keyword evidence="6" id="KW-0067">ATP-binding</keyword>
<evidence type="ECO:0000256" key="7">
    <source>
        <dbReference type="ARBA" id="ARBA00023125"/>
    </source>
</evidence>
<gene>
    <name evidence="12" type="ORF">R9X50_00492300</name>
</gene>
<feature type="region of interest" description="Disordered" evidence="9">
    <location>
        <begin position="334"/>
        <end position="359"/>
    </location>
</feature>
<evidence type="ECO:0000256" key="5">
    <source>
        <dbReference type="ARBA" id="ARBA00022806"/>
    </source>
</evidence>
<evidence type="ECO:0000313" key="13">
    <source>
        <dbReference type="Proteomes" id="UP001303373"/>
    </source>
</evidence>
<dbReference type="Gene3D" id="3.40.50.10810">
    <property type="entry name" value="Tandem AAA-ATPase domain"/>
    <property type="match status" value="1"/>
</dbReference>
<dbReference type="CDD" id="cd18793">
    <property type="entry name" value="SF2_C_SNF"/>
    <property type="match status" value="1"/>
</dbReference>
<dbReference type="InterPro" id="IPR001650">
    <property type="entry name" value="Helicase_C-like"/>
</dbReference>
<dbReference type="Pfam" id="PF00271">
    <property type="entry name" value="Helicase_C"/>
    <property type="match status" value="1"/>
</dbReference>
<organism evidence="12 13">
    <name type="scientific">Acrodontium crateriforme</name>
    <dbReference type="NCBI Taxonomy" id="150365"/>
    <lineage>
        <taxon>Eukaryota</taxon>
        <taxon>Fungi</taxon>
        <taxon>Dikarya</taxon>
        <taxon>Ascomycota</taxon>
        <taxon>Pezizomycotina</taxon>
        <taxon>Dothideomycetes</taxon>
        <taxon>Dothideomycetidae</taxon>
        <taxon>Mycosphaerellales</taxon>
        <taxon>Teratosphaeriaceae</taxon>
        <taxon>Acrodontium</taxon>
    </lineage>
</organism>
<feature type="compositionally biased region" description="Polar residues" evidence="9">
    <location>
        <begin position="589"/>
        <end position="599"/>
    </location>
</feature>
<dbReference type="EMBL" id="CP138586">
    <property type="protein sequence ID" value="WPH02068.1"/>
    <property type="molecule type" value="Genomic_DNA"/>
</dbReference>
<dbReference type="GO" id="GO:0004386">
    <property type="term" value="F:helicase activity"/>
    <property type="evidence" value="ECO:0007669"/>
    <property type="project" value="UniProtKB-KW"/>
</dbReference>
<evidence type="ECO:0000313" key="12">
    <source>
        <dbReference type="EMBL" id="WPH02068.1"/>
    </source>
</evidence>
<dbReference type="PROSITE" id="PS51194">
    <property type="entry name" value="HELICASE_CTER"/>
    <property type="match status" value="1"/>
</dbReference>